<keyword evidence="4 5" id="KW-0472">Membrane</keyword>
<sequence length="57" mass="6301">ASGSKSSCIKYSGTVQGLKYIWRTEGLRRQFKGNGTNCARIVPNSAVKLFSYEQASR</sequence>
<reference evidence="7" key="2">
    <citation type="submission" date="2020-03" db="EMBL/GenBank/DDBJ databases">
        <title>The second near-complete assembly of the hexaploid bread wheat (Triticum aestivum) genome.</title>
        <authorList>
            <person name="Zimin A.V."/>
            <person name="Puiu D."/>
            <person name="Shumante A."/>
            <person name="Alonge M."/>
            <person name="Salzberg S.L."/>
        </authorList>
    </citation>
    <scope>NUCLEOTIDE SEQUENCE</scope>
    <source>
        <tissue evidence="7">Leaf</tissue>
    </source>
</reference>
<evidence type="ECO:0000256" key="3">
    <source>
        <dbReference type="ARBA" id="ARBA00022737"/>
    </source>
</evidence>
<keyword evidence="2 5" id="KW-0812">Transmembrane</keyword>
<dbReference type="SUPFAM" id="SSF103506">
    <property type="entry name" value="Mitochondrial carrier"/>
    <property type="match status" value="1"/>
</dbReference>
<dbReference type="PROSITE" id="PS50920">
    <property type="entry name" value="SOLCAR"/>
    <property type="match status" value="1"/>
</dbReference>
<reference evidence="7" key="1">
    <citation type="journal article" date="2017" name="Gigascience">
        <title>The first near-complete assembly of the hexaploid bread wheat genome, Triticum aestivum.</title>
        <authorList>
            <person name="Zimin A.V."/>
            <person name="Puiu D."/>
            <person name="Hall R."/>
            <person name="Kingan S."/>
            <person name="Clavijo B.J."/>
            <person name="Salzberg S.L."/>
        </authorList>
    </citation>
    <scope>NUCLEOTIDE SEQUENCE</scope>
    <source>
        <tissue evidence="7">Leaf</tissue>
    </source>
</reference>
<feature type="non-terminal residue" evidence="7">
    <location>
        <position position="57"/>
    </location>
</feature>
<dbReference type="AlphaFoldDB" id="A0A9R1DIY7"/>
<protein>
    <submittedName>
        <fullName evidence="7">Uncharacterized protein</fullName>
    </submittedName>
</protein>
<evidence type="ECO:0000313" key="7">
    <source>
        <dbReference type="EMBL" id="KAF6992590.1"/>
    </source>
</evidence>
<evidence type="ECO:0000256" key="6">
    <source>
        <dbReference type="RuleBase" id="RU000488"/>
    </source>
</evidence>
<comment type="caution">
    <text evidence="7">The sequence shown here is derived from an EMBL/GenBank/DDBJ whole genome shotgun (WGS) entry which is preliminary data.</text>
</comment>
<accession>A0A9R1DIY7</accession>
<comment type="similarity">
    <text evidence="6">Belongs to the mitochondrial carrier (TC 2.A.29) family.</text>
</comment>
<proteinExistence type="inferred from homology"/>
<dbReference type="InterPro" id="IPR023395">
    <property type="entry name" value="MCP_dom_sf"/>
</dbReference>
<dbReference type="GO" id="GO:0015711">
    <property type="term" value="P:organic anion transport"/>
    <property type="evidence" value="ECO:0007669"/>
    <property type="project" value="UniProtKB-ARBA"/>
</dbReference>
<organism evidence="7">
    <name type="scientific">Triticum aestivum</name>
    <name type="common">Wheat</name>
    <dbReference type="NCBI Taxonomy" id="4565"/>
    <lineage>
        <taxon>Eukaryota</taxon>
        <taxon>Viridiplantae</taxon>
        <taxon>Streptophyta</taxon>
        <taxon>Embryophyta</taxon>
        <taxon>Tracheophyta</taxon>
        <taxon>Spermatophyta</taxon>
        <taxon>Magnoliopsida</taxon>
        <taxon>Liliopsida</taxon>
        <taxon>Poales</taxon>
        <taxon>Poaceae</taxon>
        <taxon>BOP clade</taxon>
        <taxon>Pooideae</taxon>
        <taxon>Triticodae</taxon>
        <taxon>Triticeae</taxon>
        <taxon>Triticinae</taxon>
        <taxon>Triticum</taxon>
    </lineage>
</organism>
<dbReference type="InterPro" id="IPR018108">
    <property type="entry name" value="MCP_transmembrane"/>
</dbReference>
<evidence type="ECO:0000256" key="2">
    <source>
        <dbReference type="ARBA" id="ARBA00022692"/>
    </source>
</evidence>
<dbReference type="Pfam" id="PF00153">
    <property type="entry name" value="Mito_carr"/>
    <property type="match status" value="1"/>
</dbReference>
<keyword evidence="6" id="KW-0813">Transport</keyword>
<feature type="non-terminal residue" evidence="7">
    <location>
        <position position="1"/>
    </location>
</feature>
<name>A0A9R1DIY7_WHEAT</name>
<dbReference type="GO" id="GO:0016020">
    <property type="term" value="C:membrane"/>
    <property type="evidence" value="ECO:0007669"/>
    <property type="project" value="UniProtKB-SubCell"/>
</dbReference>
<evidence type="ECO:0000256" key="5">
    <source>
        <dbReference type="PROSITE-ProRule" id="PRU00282"/>
    </source>
</evidence>
<dbReference type="Gene3D" id="1.50.40.10">
    <property type="entry name" value="Mitochondrial carrier domain"/>
    <property type="match status" value="1"/>
</dbReference>
<dbReference type="PANTHER" id="PTHR24089">
    <property type="entry name" value="SOLUTE CARRIER FAMILY 25"/>
    <property type="match status" value="1"/>
</dbReference>
<dbReference type="OrthoDB" id="270584at2759"/>
<dbReference type="GO" id="GO:0055085">
    <property type="term" value="P:transmembrane transport"/>
    <property type="evidence" value="ECO:0007669"/>
    <property type="project" value="UniProtKB-ARBA"/>
</dbReference>
<evidence type="ECO:0000256" key="4">
    <source>
        <dbReference type="ARBA" id="ARBA00023136"/>
    </source>
</evidence>
<keyword evidence="3" id="KW-0677">Repeat</keyword>
<dbReference type="Proteomes" id="UP000815260">
    <property type="component" value="Chromosome 1B"/>
</dbReference>
<feature type="repeat" description="Solcar" evidence="5">
    <location>
        <begin position="1"/>
        <end position="57"/>
    </location>
</feature>
<dbReference type="EMBL" id="CM022212">
    <property type="protein sequence ID" value="KAF6992590.1"/>
    <property type="molecule type" value="Genomic_DNA"/>
</dbReference>
<dbReference type="GO" id="GO:0015748">
    <property type="term" value="P:organophosphate ester transport"/>
    <property type="evidence" value="ECO:0007669"/>
    <property type="project" value="UniProtKB-ARBA"/>
</dbReference>
<comment type="subcellular location">
    <subcellularLocation>
        <location evidence="1">Membrane</location>
        <topology evidence="1">Multi-pass membrane protein</topology>
    </subcellularLocation>
</comment>
<evidence type="ECO:0000256" key="1">
    <source>
        <dbReference type="ARBA" id="ARBA00004141"/>
    </source>
</evidence>
<gene>
    <name evidence="7" type="ORF">CFC21_009566</name>
</gene>